<dbReference type="InterPro" id="IPR046111">
    <property type="entry name" value="DUF6048"/>
</dbReference>
<evidence type="ECO:0000313" key="2">
    <source>
        <dbReference type="Proteomes" id="UP000249375"/>
    </source>
</evidence>
<dbReference type="AlphaFoldDB" id="A0A5P8E9A3"/>
<dbReference type="EMBL" id="CP033459">
    <property type="protein sequence ID" value="QFQ13524.1"/>
    <property type="molecule type" value="Genomic_DNA"/>
</dbReference>
<dbReference type="Pfam" id="PF19515">
    <property type="entry name" value="DUF6048"/>
    <property type="match status" value="1"/>
</dbReference>
<protein>
    <recommendedName>
        <fullName evidence="3">Outer membrane protein beta-barrel domain-containing protein</fullName>
    </recommendedName>
</protein>
<sequence>MSSCFLLSAMAQTDTIRFRGVQSLPGNVPPDKDAPKFAGMAVSFDLAGAVMALATSYGQYEGAIRANFKHRYFPVVELGLGVSEKEDDGTELKFKTSAPYARIGLDYNFAKDWRTGNRIFGGVRVAYTNFKYDLTSSDIIDPVWNTPVPINFKDVKSDAIWGELVFGLEAKIWKIIHLGWTARYKHRFHQKVSEPGQAWYIPGFGKNDSHVFGATFNFIVDI</sequence>
<organism evidence="1 2">
    <name type="scientific">Pseudoprevotella muciniphila</name>
    <dbReference type="NCBI Taxonomy" id="2133944"/>
    <lineage>
        <taxon>Bacteria</taxon>
        <taxon>Pseudomonadati</taxon>
        <taxon>Bacteroidota</taxon>
        <taxon>Bacteroidia</taxon>
        <taxon>Bacteroidales</taxon>
        <taxon>Prevotellaceae</taxon>
        <taxon>Pseudoprevotella</taxon>
    </lineage>
</organism>
<dbReference type="KEGG" id="alq:C7Y71_011185"/>
<reference evidence="1 2" key="1">
    <citation type="submission" date="2018-11" db="EMBL/GenBank/DDBJ databases">
        <authorList>
            <person name="Na S.W."/>
            <person name="Baik M."/>
        </authorList>
    </citation>
    <scope>NUCLEOTIDE SEQUENCE [LARGE SCALE GENOMIC DNA]</scope>
    <source>
        <strain evidence="1 2">E39</strain>
    </source>
</reference>
<name>A0A5P8E9A3_9BACT</name>
<proteinExistence type="predicted"/>
<gene>
    <name evidence="1" type="ORF">C7Y71_011185</name>
</gene>
<evidence type="ECO:0000313" key="1">
    <source>
        <dbReference type="EMBL" id="QFQ13524.1"/>
    </source>
</evidence>
<evidence type="ECO:0008006" key="3">
    <source>
        <dbReference type="Google" id="ProtNLM"/>
    </source>
</evidence>
<keyword evidence="2" id="KW-1185">Reference proteome</keyword>
<accession>A0A5P8E9A3</accession>
<dbReference type="Proteomes" id="UP000249375">
    <property type="component" value="Chromosome"/>
</dbReference>